<organism evidence="1 2">
    <name type="scientific">Prunus dulcis</name>
    <name type="common">Almond</name>
    <name type="synonym">Amygdalus dulcis</name>
    <dbReference type="NCBI Taxonomy" id="3755"/>
    <lineage>
        <taxon>Eukaryota</taxon>
        <taxon>Viridiplantae</taxon>
        <taxon>Streptophyta</taxon>
        <taxon>Embryophyta</taxon>
        <taxon>Tracheophyta</taxon>
        <taxon>Spermatophyta</taxon>
        <taxon>Magnoliopsida</taxon>
        <taxon>eudicotyledons</taxon>
        <taxon>Gunneridae</taxon>
        <taxon>Pentapetalae</taxon>
        <taxon>rosids</taxon>
        <taxon>fabids</taxon>
        <taxon>Rosales</taxon>
        <taxon>Rosaceae</taxon>
        <taxon>Amygdaloideae</taxon>
        <taxon>Amygdaleae</taxon>
        <taxon>Prunus</taxon>
    </lineage>
</organism>
<evidence type="ECO:0000313" key="1">
    <source>
        <dbReference type="EMBL" id="VVA20032.1"/>
    </source>
</evidence>
<evidence type="ECO:0000313" key="2">
    <source>
        <dbReference type="Proteomes" id="UP000327085"/>
    </source>
</evidence>
<dbReference type="PANTHER" id="PTHR11439:SF483">
    <property type="entry name" value="PEPTIDE SYNTHASE GLIP-LIKE, PUTATIVE (AFU_ORTHOLOGUE AFUA_3G12920)-RELATED"/>
    <property type="match status" value="1"/>
</dbReference>
<proteinExistence type="predicted"/>
<accession>A0A5E4EX32</accession>
<dbReference type="Gramene" id="VVA20032">
    <property type="protein sequence ID" value="VVA20032"/>
    <property type="gene ID" value="Prudul26B005094"/>
</dbReference>
<name>A0A5E4EX32_PRUDU</name>
<dbReference type="CDD" id="cd09272">
    <property type="entry name" value="RNase_HI_RT_Ty1"/>
    <property type="match status" value="1"/>
</dbReference>
<dbReference type="PANTHER" id="PTHR11439">
    <property type="entry name" value="GAG-POL-RELATED RETROTRANSPOSON"/>
    <property type="match status" value="1"/>
</dbReference>
<gene>
    <name evidence="1" type="ORF">ALMOND_2B005094</name>
</gene>
<reference evidence="2" key="1">
    <citation type="journal article" date="2020" name="Plant J.">
        <title>Transposons played a major role in the diversification between the closely related almond and peach genomes: results from the almond genome sequence.</title>
        <authorList>
            <person name="Alioto T."/>
            <person name="Alexiou K.G."/>
            <person name="Bardil A."/>
            <person name="Barteri F."/>
            <person name="Castanera R."/>
            <person name="Cruz F."/>
            <person name="Dhingra A."/>
            <person name="Duval H."/>
            <person name="Fernandez I Marti A."/>
            <person name="Frias L."/>
            <person name="Galan B."/>
            <person name="Garcia J.L."/>
            <person name="Howad W."/>
            <person name="Gomez-Garrido J."/>
            <person name="Gut M."/>
            <person name="Julca I."/>
            <person name="Morata J."/>
            <person name="Puigdomenech P."/>
            <person name="Ribeca P."/>
            <person name="Rubio Cabetas M.J."/>
            <person name="Vlasova A."/>
            <person name="Wirthensohn M."/>
            <person name="Garcia-Mas J."/>
            <person name="Gabaldon T."/>
            <person name="Casacuberta J.M."/>
            <person name="Arus P."/>
        </authorList>
    </citation>
    <scope>NUCLEOTIDE SEQUENCE [LARGE SCALE GENOMIC DNA]</scope>
    <source>
        <strain evidence="2">cv. Texas</strain>
    </source>
</reference>
<dbReference type="InParanoid" id="A0A5E4EX32"/>
<dbReference type="AlphaFoldDB" id="A0A5E4EX32"/>
<dbReference type="OMA" id="MESCKPI"/>
<sequence length="202" mass="22778">MESCKPILTPVQERLNLQKDGARKLVNPTLLKQLVELVGYIDNGWGDDVERAKSILGYAFHIGSGAISWSSKKQQVVALLSTKPKYNAAPNCATQAVWLRQLLGVLHHEQKSPTTIYCDNNSVIALAKNPIFHGMTKHIHVKFHYICDFLNDKVVEVQYCPIGEQIAHIFTKGPKTYVFMKLKKMMGMESYDEFDLREAVGS</sequence>
<dbReference type="EMBL" id="CABIKO010000040">
    <property type="protein sequence ID" value="VVA20032.1"/>
    <property type="molecule type" value="Genomic_DNA"/>
</dbReference>
<dbReference type="Proteomes" id="UP000327085">
    <property type="component" value="Chromosome 1"/>
</dbReference>
<protein>
    <submittedName>
        <fullName evidence="1">PREDICTED: Retrovirus-related Pol poly from transposon</fullName>
    </submittedName>
</protein>